<evidence type="ECO:0000256" key="6">
    <source>
        <dbReference type="ARBA" id="ARBA00023170"/>
    </source>
</evidence>
<organism evidence="8 9">
    <name type="scientific">Paramuricea clavata</name>
    <name type="common">Red gorgonian</name>
    <name type="synonym">Violescent sea-whip</name>
    <dbReference type="NCBI Taxonomy" id="317549"/>
    <lineage>
        <taxon>Eukaryota</taxon>
        <taxon>Metazoa</taxon>
        <taxon>Cnidaria</taxon>
        <taxon>Anthozoa</taxon>
        <taxon>Octocorallia</taxon>
        <taxon>Malacalcyonacea</taxon>
        <taxon>Plexauridae</taxon>
        <taxon>Paramuricea</taxon>
    </lineage>
</organism>
<dbReference type="SUPFAM" id="SSF81321">
    <property type="entry name" value="Family A G protein-coupled receptor-like"/>
    <property type="match status" value="1"/>
</dbReference>
<keyword evidence="9" id="KW-1185">Reference proteome</keyword>
<dbReference type="OrthoDB" id="5972002at2759"/>
<reference evidence="8" key="1">
    <citation type="submission" date="2020-04" db="EMBL/GenBank/DDBJ databases">
        <authorList>
            <person name="Alioto T."/>
            <person name="Alioto T."/>
            <person name="Gomez Garrido J."/>
        </authorList>
    </citation>
    <scope>NUCLEOTIDE SEQUENCE</scope>
    <source>
        <strain evidence="8">A484AB</strain>
    </source>
</reference>
<dbReference type="AlphaFoldDB" id="A0A6S7FS40"/>
<comment type="caution">
    <text evidence="8">The sequence shown here is derived from an EMBL/GenBank/DDBJ whole genome shotgun (WGS) entry which is preliminary data.</text>
</comment>
<evidence type="ECO:0000256" key="4">
    <source>
        <dbReference type="ARBA" id="ARBA00023040"/>
    </source>
</evidence>
<dbReference type="EMBL" id="CACRXK020000496">
    <property type="protein sequence ID" value="CAB3982408.1"/>
    <property type="molecule type" value="Genomic_DNA"/>
</dbReference>
<keyword evidence="5" id="KW-0472">Membrane</keyword>
<protein>
    <submittedName>
        <fullName evidence="8">Neuropeptide FF receptor 2-like</fullName>
    </submittedName>
</protein>
<name>A0A6S7FS40_PARCT</name>
<proteinExistence type="predicted"/>
<keyword evidence="4" id="KW-0297">G-protein coupled receptor</keyword>
<accession>A0A6S7FS40</accession>
<dbReference type="PROSITE" id="PS50262">
    <property type="entry name" value="G_PROTEIN_RECEP_F1_2"/>
    <property type="match status" value="1"/>
</dbReference>
<dbReference type="InterPro" id="IPR000276">
    <property type="entry name" value="GPCR_Rhodpsn"/>
</dbReference>
<evidence type="ECO:0000313" key="9">
    <source>
        <dbReference type="Proteomes" id="UP001152795"/>
    </source>
</evidence>
<dbReference type="PANTHER" id="PTHR45695:SF9">
    <property type="entry name" value="LEUCOKININ RECEPTOR"/>
    <property type="match status" value="1"/>
</dbReference>
<keyword evidence="2" id="KW-0812">Transmembrane</keyword>
<comment type="subcellular location">
    <subcellularLocation>
        <location evidence="1">Membrane</location>
        <topology evidence="1">Multi-pass membrane protein</topology>
    </subcellularLocation>
</comment>
<dbReference type="PRINTS" id="PR00237">
    <property type="entry name" value="GPCRRHODOPSN"/>
</dbReference>
<sequence>MDTVQIFTATMSWIIFVISVIGNVTLIIALKHHFSRSSRLYICLMFNLATADLVFVVSSIPFNFVERLFAPRFPFGPVLCKLVMPFQTMAAMTAIFTLVTLSCQRYFMIVRPTEDTREGQKVSLIITFLSLWLLPVILAAVPLAIALRYEDGKCAESWSDVYSQCFTVYLTMIQYVGPLGVIAWCNGRAVVELRRHDLYRENYAIINATILERHNNVVRMLICIVAVFAIFWFPGQLAWIVLTFSHGDERWTTLLEVSELFVFANSALNPLIFFIYNGEYSFGKLGYLLRFKQNNSHLTRFRVRSGSGTADMLSTV</sequence>
<evidence type="ECO:0000256" key="7">
    <source>
        <dbReference type="ARBA" id="ARBA00023224"/>
    </source>
</evidence>
<evidence type="ECO:0000256" key="5">
    <source>
        <dbReference type="ARBA" id="ARBA00023136"/>
    </source>
</evidence>
<keyword evidence="3" id="KW-1133">Transmembrane helix</keyword>
<dbReference type="InterPro" id="IPR017452">
    <property type="entry name" value="GPCR_Rhodpsn_7TM"/>
</dbReference>
<evidence type="ECO:0000256" key="1">
    <source>
        <dbReference type="ARBA" id="ARBA00004141"/>
    </source>
</evidence>
<dbReference type="Proteomes" id="UP001152795">
    <property type="component" value="Unassembled WGS sequence"/>
</dbReference>
<evidence type="ECO:0000256" key="3">
    <source>
        <dbReference type="ARBA" id="ARBA00022989"/>
    </source>
</evidence>
<gene>
    <name evidence="8" type="ORF">PACLA_8A047968</name>
</gene>
<keyword evidence="6 8" id="KW-0675">Receptor</keyword>
<keyword evidence="7" id="KW-0807">Transducer</keyword>
<evidence type="ECO:0000313" key="8">
    <source>
        <dbReference type="EMBL" id="CAB3982408.1"/>
    </source>
</evidence>
<dbReference type="Pfam" id="PF00001">
    <property type="entry name" value="7tm_1"/>
    <property type="match status" value="1"/>
</dbReference>
<dbReference type="GO" id="GO:0005886">
    <property type="term" value="C:plasma membrane"/>
    <property type="evidence" value="ECO:0007669"/>
    <property type="project" value="TreeGrafter"/>
</dbReference>
<dbReference type="Gene3D" id="1.20.1070.10">
    <property type="entry name" value="Rhodopsin 7-helix transmembrane proteins"/>
    <property type="match status" value="1"/>
</dbReference>
<dbReference type="GO" id="GO:0004930">
    <property type="term" value="F:G protein-coupled receptor activity"/>
    <property type="evidence" value="ECO:0007669"/>
    <property type="project" value="UniProtKB-KW"/>
</dbReference>
<evidence type="ECO:0000256" key="2">
    <source>
        <dbReference type="ARBA" id="ARBA00022692"/>
    </source>
</evidence>
<dbReference type="PANTHER" id="PTHR45695">
    <property type="entry name" value="LEUCOKININ RECEPTOR-RELATED"/>
    <property type="match status" value="1"/>
</dbReference>
<dbReference type="CDD" id="cd00637">
    <property type="entry name" value="7tm_classA_rhodopsin-like"/>
    <property type="match status" value="1"/>
</dbReference>